<sequence length="270" mass="29178">MPHRVLGGAQLDPTIDPELGLSQVPLLPGKMPFAPNYAVPLTTNGVVQDFAGSNALVFNDTLRTSMGSQIWGAEMAFLTSRNAPGGAGPSWQWLGGFRYLNLDERFNLTGSYGNYDNVSAIVPNRFTSITSSTVNNIYGPEFGARLALTSKYMTLSATPRVMFGLNDYQSTVNSSPNSIPAVLTQNDSIDFSTATQLNLLAEFNLSPHFSVFGGYDVLCITSVTRPQDNIAWDSTTAALGGVAAPNIHERTMLDDFFLAQGFSFGATFRY</sequence>
<protein>
    <submittedName>
        <fullName evidence="1">Uncharacterized protein</fullName>
    </submittedName>
</protein>
<evidence type="ECO:0000313" key="1">
    <source>
        <dbReference type="EMBL" id="TWW10282.1"/>
    </source>
</evidence>
<gene>
    <name evidence="1" type="ORF">E3A20_07140</name>
</gene>
<proteinExistence type="predicted"/>
<name>A0A5C6M8K2_9PLAN</name>
<reference evidence="1 2" key="1">
    <citation type="submission" date="2019-08" db="EMBL/GenBank/DDBJ databases">
        <title>100 year-old enigma solved: identification of Planctomyces bekefii, the type genus and species of the phylum Planctomycetes.</title>
        <authorList>
            <person name="Svetlana D.N."/>
            <person name="Overmann J."/>
        </authorList>
    </citation>
    <scope>NUCLEOTIDE SEQUENCE [LARGE SCALE GENOMIC DNA]</scope>
    <source>
        <strain evidence="1">Phe10_nw2017</strain>
    </source>
</reference>
<evidence type="ECO:0000313" key="2">
    <source>
        <dbReference type="Proteomes" id="UP000321083"/>
    </source>
</evidence>
<dbReference type="InterPro" id="IPR011446">
    <property type="entry name" value="BBP7"/>
</dbReference>
<comment type="caution">
    <text evidence="1">The sequence shown here is derived from an EMBL/GenBank/DDBJ whole genome shotgun (WGS) entry which is preliminary data.</text>
</comment>
<dbReference type="Proteomes" id="UP000321083">
    <property type="component" value="Unassembled WGS sequence"/>
</dbReference>
<organism evidence="1 2">
    <name type="scientific">Planctomyces bekefii</name>
    <dbReference type="NCBI Taxonomy" id="1653850"/>
    <lineage>
        <taxon>Bacteria</taxon>
        <taxon>Pseudomonadati</taxon>
        <taxon>Planctomycetota</taxon>
        <taxon>Planctomycetia</taxon>
        <taxon>Planctomycetales</taxon>
        <taxon>Planctomycetaceae</taxon>
        <taxon>Planctomyces</taxon>
    </lineage>
</organism>
<dbReference type="EMBL" id="SRHE01000099">
    <property type="protein sequence ID" value="TWW10282.1"/>
    <property type="molecule type" value="Genomic_DNA"/>
</dbReference>
<keyword evidence="2" id="KW-1185">Reference proteome</keyword>
<dbReference type="Pfam" id="PF07585">
    <property type="entry name" value="BBP7"/>
    <property type="match status" value="1"/>
</dbReference>
<reference evidence="1 2" key="2">
    <citation type="submission" date="2019-08" db="EMBL/GenBank/DDBJ databases">
        <authorList>
            <person name="Henke P."/>
        </authorList>
    </citation>
    <scope>NUCLEOTIDE SEQUENCE [LARGE SCALE GENOMIC DNA]</scope>
    <source>
        <strain evidence="1">Phe10_nw2017</strain>
    </source>
</reference>
<accession>A0A5C6M8K2</accession>
<dbReference type="AlphaFoldDB" id="A0A5C6M8K2"/>